<gene>
    <name evidence="3" type="ORF">TSUD_222570</name>
</gene>
<dbReference type="Proteomes" id="UP000242715">
    <property type="component" value="Unassembled WGS sequence"/>
</dbReference>
<proteinExistence type="predicted"/>
<sequence length="304" mass="34086">MLYAAQNGVLPFINGMREAIPDLLSVTDNNGRGIFCHAILNRRRGVFRLLYFLNGMEKEMFRYHTDSFGNNLLHMAALFVPSSNHDHLWGPAIQVQRELQWFKAVEDIVHPMCRDAKNGDGKRPSDVFNESHEELVKAGEKWTKDTASTYIAVDSLVLTIMFAAAFAIPGGNNEQTILLNENIFNMFLIADVVSIFASASSVLVFVRILTSRYSAIHFFNRVPLLLVLGLMLLLLSVCSMMVAFYAALNMILKESHTHSRGVVLGPILSFGSVPVIILLISQIRFIYIVLLFTMKNPISSFKKG</sequence>
<feature type="transmembrane region" description="Helical" evidence="1">
    <location>
        <begin position="267"/>
        <end position="293"/>
    </location>
</feature>
<reference evidence="4" key="1">
    <citation type="journal article" date="2017" name="Front. Plant Sci.">
        <title>Climate Clever Clovers: New Paradigm to Reduce the Environmental Footprint of Ruminants by Breeding Low Methanogenic Forages Utilizing Haplotype Variation.</title>
        <authorList>
            <person name="Kaur P."/>
            <person name="Appels R."/>
            <person name="Bayer P.E."/>
            <person name="Keeble-Gagnere G."/>
            <person name="Wang J."/>
            <person name="Hirakawa H."/>
            <person name="Shirasawa K."/>
            <person name="Vercoe P."/>
            <person name="Stefanova K."/>
            <person name="Durmic Z."/>
            <person name="Nichols P."/>
            <person name="Revell C."/>
            <person name="Isobe S.N."/>
            <person name="Edwards D."/>
            <person name="Erskine W."/>
        </authorList>
    </citation>
    <scope>NUCLEOTIDE SEQUENCE [LARGE SCALE GENOMIC DNA]</scope>
    <source>
        <strain evidence="4">cv. Daliak</strain>
    </source>
</reference>
<keyword evidence="1" id="KW-0472">Membrane</keyword>
<evidence type="ECO:0000256" key="1">
    <source>
        <dbReference type="SAM" id="Phobius"/>
    </source>
</evidence>
<keyword evidence="1" id="KW-0812">Transmembrane</keyword>
<keyword evidence="4" id="KW-1185">Reference proteome</keyword>
<dbReference type="PANTHER" id="PTHR24177">
    <property type="entry name" value="CASKIN"/>
    <property type="match status" value="1"/>
</dbReference>
<keyword evidence="1" id="KW-1133">Transmembrane helix</keyword>
<feature type="transmembrane region" description="Helical" evidence="1">
    <location>
        <begin position="147"/>
        <end position="168"/>
    </location>
</feature>
<dbReference type="GO" id="GO:0016020">
    <property type="term" value="C:membrane"/>
    <property type="evidence" value="ECO:0007669"/>
    <property type="project" value="TreeGrafter"/>
</dbReference>
<dbReference type="OrthoDB" id="1431907at2759"/>
<dbReference type="InterPro" id="IPR026961">
    <property type="entry name" value="PGG_dom"/>
</dbReference>
<name>A0A2Z6N340_TRISU</name>
<evidence type="ECO:0000313" key="3">
    <source>
        <dbReference type="EMBL" id="GAU25799.1"/>
    </source>
</evidence>
<evidence type="ECO:0000313" key="4">
    <source>
        <dbReference type="Proteomes" id="UP000242715"/>
    </source>
</evidence>
<evidence type="ECO:0000259" key="2">
    <source>
        <dbReference type="Pfam" id="PF13962"/>
    </source>
</evidence>
<feature type="transmembrane region" description="Helical" evidence="1">
    <location>
        <begin position="188"/>
        <end position="210"/>
    </location>
</feature>
<dbReference type="EMBL" id="DF973321">
    <property type="protein sequence ID" value="GAU25799.1"/>
    <property type="molecule type" value="Genomic_DNA"/>
</dbReference>
<feature type="domain" description="PGG" evidence="2">
    <location>
        <begin position="140"/>
        <end position="248"/>
    </location>
</feature>
<dbReference type="PANTHER" id="PTHR24177:SF329">
    <property type="entry name" value="ANKYRIN REPEAT PROTEIN"/>
    <property type="match status" value="1"/>
</dbReference>
<dbReference type="AlphaFoldDB" id="A0A2Z6N340"/>
<feature type="transmembrane region" description="Helical" evidence="1">
    <location>
        <begin position="222"/>
        <end position="247"/>
    </location>
</feature>
<protein>
    <recommendedName>
        <fullName evidence="2">PGG domain-containing protein</fullName>
    </recommendedName>
</protein>
<accession>A0A2Z6N340</accession>
<dbReference type="Pfam" id="PF13962">
    <property type="entry name" value="PGG"/>
    <property type="match status" value="1"/>
</dbReference>
<organism evidence="3 4">
    <name type="scientific">Trifolium subterraneum</name>
    <name type="common">Subterranean clover</name>
    <dbReference type="NCBI Taxonomy" id="3900"/>
    <lineage>
        <taxon>Eukaryota</taxon>
        <taxon>Viridiplantae</taxon>
        <taxon>Streptophyta</taxon>
        <taxon>Embryophyta</taxon>
        <taxon>Tracheophyta</taxon>
        <taxon>Spermatophyta</taxon>
        <taxon>Magnoliopsida</taxon>
        <taxon>eudicotyledons</taxon>
        <taxon>Gunneridae</taxon>
        <taxon>Pentapetalae</taxon>
        <taxon>rosids</taxon>
        <taxon>fabids</taxon>
        <taxon>Fabales</taxon>
        <taxon>Fabaceae</taxon>
        <taxon>Papilionoideae</taxon>
        <taxon>50 kb inversion clade</taxon>
        <taxon>NPAAA clade</taxon>
        <taxon>Hologalegina</taxon>
        <taxon>IRL clade</taxon>
        <taxon>Trifolieae</taxon>
        <taxon>Trifolium</taxon>
    </lineage>
</organism>